<feature type="transmembrane region" description="Helical" evidence="7">
    <location>
        <begin position="207"/>
        <end position="228"/>
    </location>
</feature>
<keyword evidence="4 7" id="KW-0472">Membrane</keyword>
<gene>
    <name evidence="9" type="ORF">AAP_00355</name>
</gene>
<feature type="transmembrane region" description="Helical" evidence="7">
    <location>
        <begin position="44"/>
        <end position="66"/>
    </location>
</feature>
<dbReference type="AlphaFoldDB" id="A0A168DTJ6"/>
<protein>
    <recommendedName>
        <fullName evidence="8">Rhodopsin domain-containing protein</fullName>
    </recommendedName>
</protein>
<keyword evidence="3 7" id="KW-1133">Transmembrane helix</keyword>
<dbReference type="PANTHER" id="PTHR33048:SF146">
    <property type="entry name" value="INTEGRAL MEMBRANE PROTEIN"/>
    <property type="match status" value="1"/>
</dbReference>
<sequence length="359" mass="39153">MTWAKALESVSWTFASISTLLVLARVYSRVAIQKKFGYDDITMMFSLAAAVACTSLVQVGVHYGLGSHYNTIENPKDKISAYKYTYIPPCLCLASNTLGKISIAIFLFRIMGAMGNRIKKIALWVIVSLAVILNVMAIGILAGACIPTAKMWDPTTPGKCIKNVAGATFVIGTLQASFSAATDFALAIFPSFIIYNLNMETKLKIGLCAVMAVGILAGVATIVKVVLFKSLLQLEMTDITYAWAPITIAYTCEMYLIVICGTVPSLRPLYLRCLGRVMSSLSNSSSKTPVGPEDSEQAKYHSGDIPLEERGPLRSSLSRFSRGRNNKFDEYSSWTRIEDEEAALKSDRKASNMAQPNSP</sequence>
<name>A0A168DTJ6_9EURO</name>
<evidence type="ECO:0000313" key="10">
    <source>
        <dbReference type="Proteomes" id="UP000242877"/>
    </source>
</evidence>
<feature type="domain" description="Rhodopsin" evidence="8">
    <location>
        <begin position="24"/>
        <end position="270"/>
    </location>
</feature>
<dbReference type="EMBL" id="AZGZ01000001">
    <property type="protein sequence ID" value="KZZ98094.1"/>
    <property type="molecule type" value="Genomic_DNA"/>
</dbReference>
<dbReference type="OrthoDB" id="4682787at2759"/>
<feature type="region of interest" description="Disordered" evidence="6">
    <location>
        <begin position="281"/>
        <end position="325"/>
    </location>
</feature>
<evidence type="ECO:0000256" key="4">
    <source>
        <dbReference type="ARBA" id="ARBA00023136"/>
    </source>
</evidence>
<evidence type="ECO:0000256" key="2">
    <source>
        <dbReference type="ARBA" id="ARBA00022692"/>
    </source>
</evidence>
<dbReference type="Proteomes" id="UP000242877">
    <property type="component" value="Unassembled WGS sequence"/>
</dbReference>
<evidence type="ECO:0000256" key="7">
    <source>
        <dbReference type="SAM" id="Phobius"/>
    </source>
</evidence>
<dbReference type="PANTHER" id="PTHR33048">
    <property type="entry name" value="PTH11-LIKE INTEGRAL MEMBRANE PROTEIN (AFU_ORTHOLOGUE AFUA_5G11245)"/>
    <property type="match status" value="1"/>
</dbReference>
<dbReference type="Pfam" id="PF20684">
    <property type="entry name" value="Fung_rhodopsin"/>
    <property type="match status" value="1"/>
</dbReference>
<feature type="transmembrane region" description="Helical" evidence="7">
    <location>
        <begin position="121"/>
        <end position="149"/>
    </location>
</feature>
<comment type="caution">
    <text evidence="9">The sequence shown here is derived from an EMBL/GenBank/DDBJ whole genome shotgun (WGS) entry which is preliminary data.</text>
</comment>
<evidence type="ECO:0000313" key="9">
    <source>
        <dbReference type="EMBL" id="KZZ98094.1"/>
    </source>
</evidence>
<keyword evidence="2 7" id="KW-0812">Transmembrane</keyword>
<feature type="compositionally biased region" description="Basic and acidic residues" evidence="6">
    <location>
        <begin position="296"/>
        <end position="312"/>
    </location>
</feature>
<dbReference type="InterPro" id="IPR049326">
    <property type="entry name" value="Rhodopsin_dom_fungi"/>
</dbReference>
<accession>A0A168DTJ6</accession>
<reference evidence="9 10" key="1">
    <citation type="journal article" date="2016" name="Genome Biol. Evol.">
        <title>Divergent and convergent evolution of fungal pathogenicity.</title>
        <authorList>
            <person name="Shang Y."/>
            <person name="Xiao G."/>
            <person name="Zheng P."/>
            <person name="Cen K."/>
            <person name="Zhan S."/>
            <person name="Wang C."/>
        </authorList>
    </citation>
    <scope>NUCLEOTIDE SEQUENCE [LARGE SCALE GENOMIC DNA]</scope>
    <source>
        <strain evidence="9 10">ARSEF 7405</strain>
    </source>
</reference>
<comment type="similarity">
    <text evidence="5">Belongs to the SAT4 family.</text>
</comment>
<evidence type="ECO:0000256" key="1">
    <source>
        <dbReference type="ARBA" id="ARBA00004141"/>
    </source>
</evidence>
<dbReference type="VEuPathDB" id="FungiDB:AAP_00355"/>
<feature type="transmembrane region" description="Helical" evidence="7">
    <location>
        <begin position="86"/>
        <end position="109"/>
    </location>
</feature>
<keyword evidence="10" id="KW-1185">Reference proteome</keyword>
<comment type="subcellular location">
    <subcellularLocation>
        <location evidence="1">Membrane</location>
        <topology evidence="1">Multi-pass membrane protein</topology>
    </subcellularLocation>
</comment>
<proteinExistence type="inferred from homology"/>
<evidence type="ECO:0000256" key="5">
    <source>
        <dbReference type="ARBA" id="ARBA00038359"/>
    </source>
</evidence>
<feature type="transmembrane region" description="Helical" evidence="7">
    <location>
        <begin position="240"/>
        <end position="266"/>
    </location>
</feature>
<feature type="transmembrane region" description="Helical" evidence="7">
    <location>
        <begin position="12"/>
        <end position="32"/>
    </location>
</feature>
<dbReference type="InterPro" id="IPR052337">
    <property type="entry name" value="SAT4-like"/>
</dbReference>
<organism evidence="9 10">
    <name type="scientific">Ascosphaera apis ARSEF 7405</name>
    <dbReference type="NCBI Taxonomy" id="392613"/>
    <lineage>
        <taxon>Eukaryota</taxon>
        <taxon>Fungi</taxon>
        <taxon>Dikarya</taxon>
        <taxon>Ascomycota</taxon>
        <taxon>Pezizomycotina</taxon>
        <taxon>Eurotiomycetes</taxon>
        <taxon>Eurotiomycetidae</taxon>
        <taxon>Onygenales</taxon>
        <taxon>Ascosphaeraceae</taxon>
        <taxon>Ascosphaera</taxon>
    </lineage>
</organism>
<evidence type="ECO:0000259" key="8">
    <source>
        <dbReference type="Pfam" id="PF20684"/>
    </source>
</evidence>
<dbReference type="GO" id="GO:0016020">
    <property type="term" value="C:membrane"/>
    <property type="evidence" value="ECO:0007669"/>
    <property type="project" value="UniProtKB-SubCell"/>
</dbReference>
<evidence type="ECO:0000256" key="3">
    <source>
        <dbReference type="ARBA" id="ARBA00022989"/>
    </source>
</evidence>
<feature type="transmembrane region" description="Helical" evidence="7">
    <location>
        <begin position="169"/>
        <end position="195"/>
    </location>
</feature>
<evidence type="ECO:0000256" key="6">
    <source>
        <dbReference type="SAM" id="MobiDB-lite"/>
    </source>
</evidence>